<sequence length="469" mass="48359">MGSSVDGLASGLNTSSMITQLMQVESAPQTKLKTKVATAQTVISSYQSVNSKLKATKSAADSLGSLASWRALTATSSSTGVTATASGGLAGMTGNLKFDVSSVARAQTSIIKVADTTAEGTFPTSITIQPGSWSTDSNGVDQFTAVGDPVEVTIPEPRKADSLTAAVNSAADANGVSLGIRAYPVTTSGNEGVVQFTGMKTGAASGFQITGLEGIGTNGSGLETTAAKDATLTVNPGTAAEYKVNSTTNTFSALMPGVTIAVSKLETGVTIDATSDSTAITAKMQALVDAANASLAEIKSQTAYDPDTRAGSPLTGDFTVRQMNQSLLSMISNGLTYDKTTTVNGVESKQSVNFGSLSQLGVSLSKDGQLAFDATAFAKAYADDPTKVQEAGMAFGSQVRTLNDKQSKIVTNVITGRKDEIDSLNEQIENWDVRLAVRKESLQRQYAALESSLGKLKNQGNWLSGQLAG</sequence>
<keyword evidence="4 5" id="KW-0975">Bacterial flagellum</keyword>
<dbReference type="EMBL" id="BOMG01000049">
    <property type="protein sequence ID" value="GID55403.1"/>
    <property type="molecule type" value="Genomic_DNA"/>
</dbReference>
<accession>A0ABQ3XA65</accession>
<name>A0ABQ3XA65_9ACTN</name>
<feature type="domain" description="Flagellar hook-associated protein 2 N-terminal" evidence="6">
    <location>
        <begin position="10"/>
        <end position="107"/>
    </location>
</feature>
<keyword evidence="3" id="KW-0175">Coiled coil</keyword>
<evidence type="ECO:0000259" key="7">
    <source>
        <dbReference type="Pfam" id="PF07195"/>
    </source>
</evidence>
<dbReference type="Pfam" id="PF02465">
    <property type="entry name" value="FliD_N"/>
    <property type="match status" value="1"/>
</dbReference>
<comment type="similarity">
    <text evidence="1 5">Belongs to the FliD family.</text>
</comment>
<dbReference type="Pfam" id="PF07195">
    <property type="entry name" value="FliD_C"/>
    <property type="match status" value="1"/>
</dbReference>
<evidence type="ECO:0000313" key="8">
    <source>
        <dbReference type="EMBL" id="GID55403.1"/>
    </source>
</evidence>
<keyword evidence="9" id="KW-1185">Reference proteome</keyword>
<dbReference type="Proteomes" id="UP000612282">
    <property type="component" value="Unassembled WGS sequence"/>
</dbReference>
<keyword evidence="8" id="KW-0969">Cilium</keyword>
<evidence type="ECO:0000256" key="1">
    <source>
        <dbReference type="ARBA" id="ARBA00009764"/>
    </source>
</evidence>
<feature type="domain" description="Flagellar hook-associated protein 2 C-terminal" evidence="7">
    <location>
        <begin position="227"/>
        <end position="457"/>
    </location>
</feature>
<evidence type="ECO:0000256" key="2">
    <source>
        <dbReference type="ARBA" id="ARBA00011255"/>
    </source>
</evidence>
<evidence type="ECO:0000313" key="9">
    <source>
        <dbReference type="Proteomes" id="UP000612282"/>
    </source>
</evidence>
<evidence type="ECO:0000256" key="4">
    <source>
        <dbReference type="ARBA" id="ARBA00023143"/>
    </source>
</evidence>
<dbReference type="RefSeq" id="WP_203796699.1">
    <property type="nucleotide sequence ID" value="NZ_BAAAQE010000026.1"/>
</dbReference>
<evidence type="ECO:0000256" key="3">
    <source>
        <dbReference type="ARBA" id="ARBA00023054"/>
    </source>
</evidence>
<dbReference type="InterPro" id="IPR040026">
    <property type="entry name" value="FliD"/>
</dbReference>
<keyword evidence="5" id="KW-0964">Secreted</keyword>
<protein>
    <recommendedName>
        <fullName evidence="5">Flagellar hook-associated protein 2</fullName>
        <shortName evidence="5">HAP2</shortName>
    </recommendedName>
    <alternativeName>
        <fullName evidence="5">Flagellar cap protein</fullName>
    </alternativeName>
</protein>
<keyword evidence="8" id="KW-0966">Cell projection</keyword>
<dbReference type="PANTHER" id="PTHR30288:SF0">
    <property type="entry name" value="FLAGELLAR HOOK-ASSOCIATED PROTEIN 2"/>
    <property type="match status" value="1"/>
</dbReference>
<comment type="function">
    <text evidence="5">Required for morphogenesis and for the elongation of the flagellar filament by facilitating polymerization of the flagellin monomers at the tip of growing filament. Forms a capping structure, which prevents flagellin subunits (transported through the central channel of the flagellum) from leaking out without polymerization at the distal end.</text>
</comment>
<comment type="subcellular location">
    <subcellularLocation>
        <location evidence="5">Secreted</location>
    </subcellularLocation>
    <subcellularLocation>
        <location evidence="5">Bacterial flagellum</location>
    </subcellularLocation>
</comment>
<proteinExistence type="inferred from homology"/>
<evidence type="ECO:0000256" key="5">
    <source>
        <dbReference type="RuleBase" id="RU362066"/>
    </source>
</evidence>
<comment type="caution">
    <text evidence="8">The sequence shown here is derived from an EMBL/GenBank/DDBJ whole genome shotgun (WGS) entry which is preliminary data.</text>
</comment>
<dbReference type="InterPro" id="IPR003481">
    <property type="entry name" value="FliD_N"/>
</dbReference>
<dbReference type="InterPro" id="IPR010809">
    <property type="entry name" value="FliD_C"/>
</dbReference>
<evidence type="ECO:0000259" key="6">
    <source>
        <dbReference type="Pfam" id="PF02465"/>
    </source>
</evidence>
<dbReference type="PANTHER" id="PTHR30288">
    <property type="entry name" value="FLAGELLAR CAP/ASSEMBLY PROTEIN FLID"/>
    <property type="match status" value="1"/>
</dbReference>
<keyword evidence="8" id="KW-0282">Flagellum</keyword>
<gene>
    <name evidence="8" type="primary">fliD-1</name>
    <name evidence="8" type="ORF">Aco03nite_038070</name>
</gene>
<comment type="subunit">
    <text evidence="2 5">Homopentamer.</text>
</comment>
<organism evidence="8 9">
    <name type="scientific">Actinoplanes couchii</name>
    <dbReference type="NCBI Taxonomy" id="403638"/>
    <lineage>
        <taxon>Bacteria</taxon>
        <taxon>Bacillati</taxon>
        <taxon>Actinomycetota</taxon>
        <taxon>Actinomycetes</taxon>
        <taxon>Micromonosporales</taxon>
        <taxon>Micromonosporaceae</taxon>
        <taxon>Actinoplanes</taxon>
    </lineage>
</organism>
<reference evidence="8 9" key="1">
    <citation type="submission" date="2021-01" db="EMBL/GenBank/DDBJ databases">
        <title>Whole genome shotgun sequence of Actinoplanes couchii NBRC 106145.</title>
        <authorList>
            <person name="Komaki H."/>
            <person name="Tamura T."/>
        </authorList>
    </citation>
    <scope>NUCLEOTIDE SEQUENCE [LARGE SCALE GENOMIC DNA]</scope>
    <source>
        <strain evidence="8 9">NBRC 106145</strain>
    </source>
</reference>